<organism evidence="8 9">
    <name type="scientific">Aspergillus udagawae</name>
    <dbReference type="NCBI Taxonomy" id="91492"/>
    <lineage>
        <taxon>Eukaryota</taxon>
        <taxon>Fungi</taxon>
        <taxon>Dikarya</taxon>
        <taxon>Ascomycota</taxon>
        <taxon>Pezizomycotina</taxon>
        <taxon>Eurotiomycetes</taxon>
        <taxon>Eurotiomycetidae</taxon>
        <taxon>Eurotiales</taxon>
        <taxon>Aspergillaceae</taxon>
        <taxon>Aspergillus</taxon>
        <taxon>Aspergillus subgen. Fumigati</taxon>
    </lineage>
</organism>
<dbReference type="Gene3D" id="2.60.120.560">
    <property type="entry name" value="Exo-inulinase, domain 1"/>
    <property type="match status" value="1"/>
</dbReference>
<proteinExistence type="inferred from homology"/>
<dbReference type="Pfam" id="PF00251">
    <property type="entry name" value="Glyco_hydro_32N"/>
    <property type="match status" value="1"/>
</dbReference>
<dbReference type="AlphaFoldDB" id="A0A8H3SAH4"/>
<name>A0A8H3SAH4_9EURO</name>
<dbReference type="GO" id="GO:0005987">
    <property type="term" value="P:sucrose catabolic process"/>
    <property type="evidence" value="ECO:0007669"/>
    <property type="project" value="TreeGrafter"/>
</dbReference>
<protein>
    <submittedName>
        <fullName evidence="8">GDP-mannose transporter 2</fullName>
    </submittedName>
</protein>
<dbReference type="EMBL" id="BLKC01000119">
    <property type="protein sequence ID" value="GFF54962.1"/>
    <property type="molecule type" value="Genomic_DNA"/>
</dbReference>
<accession>A0A8H3SAH4</accession>
<dbReference type="PANTHER" id="PTHR42800">
    <property type="entry name" value="EXOINULINASE INUD (AFU_ORTHOLOGUE AFUA_5G00480)"/>
    <property type="match status" value="1"/>
</dbReference>
<evidence type="ECO:0000256" key="4">
    <source>
        <dbReference type="ARBA" id="ARBA00023295"/>
    </source>
</evidence>
<comment type="caution">
    <text evidence="8">The sequence shown here is derived from an EMBL/GenBank/DDBJ whole genome shotgun (WGS) entry which is preliminary data.</text>
</comment>
<dbReference type="InterPro" id="IPR013148">
    <property type="entry name" value="Glyco_hydro_32_N"/>
</dbReference>
<dbReference type="GO" id="GO:0005737">
    <property type="term" value="C:cytoplasm"/>
    <property type="evidence" value="ECO:0007669"/>
    <property type="project" value="TreeGrafter"/>
</dbReference>
<evidence type="ECO:0000256" key="2">
    <source>
        <dbReference type="ARBA" id="ARBA00022729"/>
    </source>
</evidence>
<dbReference type="PANTHER" id="PTHR42800:SF1">
    <property type="entry name" value="EXOINULINASE INUD (AFU_ORTHOLOGUE AFUA_5G00480)"/>
    <property type="match status" value="1"/>
</dbReference>
<keyword evidence="3 5" id="KW-0378">Hydrolase</keyword>
<gene>
    <name evidence="8" type="ORF">IFM46972_10151</name>
</gene>
<feature type="domain" description="Glycosyl hydrolase family 32 C-terminal" evidence="7">
    <location>
        <begin position="240"/>
        <end position="355"/>
    </location>
</feature>
<dbReference type="GO" id="GO:0004575">
    <property type="term" value="F:sucrose alpha-glucosidase activity"/>
    <property type="evidence" value="ECO:0007669"/>
    <property type="project" value="TreeGrafter"/>
</dbReference>
<evidence type="ECO:0000313" key="8">
    <source>
        <dbReference type="EMBL" id="GFF54962.1"/>
    </source>
</evidence>
<reference evidence="8 9" key="1">
    <citation type="submission" date="2020-01" db="EMBL/GenBank/DDBJ databases">
        <title>Draft genome sequence of Aspergillus udagawae IFM 46972.</title>
        <authorList>
            <person name="Takahashi H."/>
            <person name="Yaguchi T."/>
        </authorList>
    </citation>
    <scope>NUCLEOTIDE SEQUENCE [LARGE SCALE GENOMIC DNA]</scope>
    <source>
        <strain evidence="8 9">IFM 46972</strain>
    </source>
</reference>
<dbReference type="InterPro" id="IPR013320">
    <property type="entry name" value="ConA-like_dom_sf"/>
</dbReference>
<dbReference type="SMART" id="SM00640">
    <property type="entry name" value="Glyco_32"/>
    <property type="match status" value="1"/>
</dbReference>
<evidence type="ECO:0000313" key="9">
    <source>
        <dbReference type="Proteomes" id="UP000465221"/>
    </source>
</evidence>
<feature type="domain" description="Glycosyl hydrolase family 32 N-terminal" evidence="6">
    <location>
        <begin position="129"/>
        <end position="214"/>
    </location>
</feature>
<evidence type="ECO:0000256" key="1">
    <source>
        <dbReference type="ARBA" id="ARBA00009902"/>
    </source>
</evidence>
<evidence type="ECO:0000256" key="3">
    <source>
        <dbReference type="ARBA" id="ARBA00022801"/>
    </source>
</evidence>
<dbReference type="Pfam" id="PF08244">
    <property type="entry name" value="Glyco_hydro_32C"/>
    <property type="match status" value="1"/>
</dbReference>
<evidence type="ECO:0000259" key="6">
    <source>
        <dbReference type="Pfam" id="PF00251"/>
    </source>
</evidence>
<sequence>MCLRPSTGDFVGITPVTGEDADSNVLDTYFSGDTNTGTVTSESFVINEAFINFRIAGGYHPYNPSTYGTANDTETSLNLKVEGEVVRSATGQNSAALLWQGWDVRNFINRTAVLGIADFNTGTEGWGHIIVGEIVLSESLAQDRKANWIDLGPDFYAAATYNGLPEYERVAVGWANNWVYGADIPTNPWRSSMSVMRKYFLATIDSKVTLVQEPYSLAPIEKSPVIYTYSWDTLPGSQFDLPVTGKSIDVTLTFKVMSAGSYTAQGDSIRRLVRSNEDGSKATVIGYDAATQQLFVDRTNLGDVSFNTVFPGIYYAALTPDTRGKVTLRVLVDWSLVEVFGGQGESVITAQIFPK</sequence>
<comment type="similarity">
    <text evidence="1 5">Belongs to the glycosyl hydrolase 32 family.</text>
</comment>
<keyword evidence="4 5" id="KW-0326">Glycosidase</keyword>
<dbReference type="SUPFAM" id="SSF75005">
    <property type="entry name" value="Arabinanase/levansucrase/invertase"/>
    <property type="match status" value="1"/>
</dbReference>
<keyword evidence="2" id="KW-0732">Signal</keyword>
<dbReference type="InterPro" id="IPR001362">
    <property type="entry name" value="Glyco_hydro_32"/>
</dbReference>
<dbReference type="Proteomes" id="UP000465221">
    <property type="component" value="Unassembled WGS sequence"/>
</dbReference>
<dbReference type="Gene3D" id="2.115.10.20">
    <property type="entry name" value="Glycosyl hydrolase domain, family 43"/>
    <property type="match status" value="1"/>
</dbReference>
<dbReference type="InterPro" id="IPR013189">
    <property type="entry name" value="Glyco_hydro_32_C"/>
</dbReference>
<evidence type="ECO:0000259" key="7">
    <source>
        <dbReference type="Pfam" id="PF08244"/>
    </source>
</evidence>
<dbReference type="SUPFAM" id="SSF49899">
    <property type="entry name" value="Concanavalin A-like lectins/glucanases"/>
    <property type="match status" value="1"/>
</dbReference>
<evidence type="ECO:0000256" key="5">
    <source>
        <dbReference type="RuleBase" id="RU362110"/>
    </source>
</evidence>
<dbReference type="InterPro" id="IPR023296">
    <property type="entry name" value="Glyco_hydro_beta-prop_sf"/>
</dbReference>